<feature type="transmembrane region" description="Helical" evidence="8">
    <location>
        <begin position="410"/>
        <end position="427"/>
    </location>
</feature>
<evidence type="ECO:0000256" key="5">
    <source>
        <dbReference type="ARBA" id="ARBA00022989"/>
    </source>
</evidence>
<evidence type="ECO:0000313" key="11">
    <source>
        <dbReference type="Proteomes" id="UP000215509"/>
    </source>
</evidence>
<dbReference type="GO" id="GO:0006865">
    <property type="term" value="P:amino acid transport"/>
    <property type="evidence" value="ECO:0007669"/>
    <property type="project" value="UniProtKB-KW"/>
</dbReference>
<dbReference type="RefSeq" id="WP_094017726.1">
    <property type="nucleotide sequence ID" value="NZ_NMQW01000047.1"/>
</dbReference>
<keyword evidence="6 8" id="KW-0472">Membrane</keyword>
<feature type="region of interest" description="Disordered" evidence="7">
    <location>
        <begin position="432"/>
        <end position="464"/>
    </location>
</feature>
<dbReference type="PANTHER" id="PTHR43495:SF5">
    <property type="entry name" value="GAMMA-AMINOBUTYRIC ACID PERMEASE"/>
    <property type="match status" value="1"/>
</dbReference>
<feature type="transmembrane region" description="Helical" evidence="8">
    <location>
        <begin position="275"/>
        <end position="303"/>
    </location>
</feature>
<dbReference type="PANTHER" id="PTHR43495">
    <property type="entry name" value="GABA PERMEASE"/>
    <property type="match status" value="1"/>
</dbReference>
<dbReference type="AlphaFoldDB" id="A0A229UJ39"/>
<evidence type="ECO:0000256" key="6">
    <source>
        <dbReference type="ARBA" id="ARBA00023136"/>
    </source>
</evidence>
<comment type="subcellular location">
    <subcellularLocation>
        <location evidence="1">Membrane</location>
        <topology evidence="1">Multi-pass membrane protein</topology>
    </subcellularLocation>
</comment>
<keyword evidence="5 8" id="KW-1133">Transmembrane helix</keyword>
<feature type="transmembrane region" description="Helical" evidence="8">
    <location>
        <begin position="228"/>
        <end position="255"/>
    </location>
</feature>
<feature type="transmembrane region" description="Helical" evidence="8">
    <location>
        <begin position="111"/>
        <end position="131"/>
    </location>
</feature>
<name>A0A229UJ39_9BACL</name>
<keyword evidence="11" id="KW-1185">Reference proteome</keyword>
<dbReference type="Gene3D" id="1.20.1740.10">
    <property type="entry name" value="Amino acid/polyamine transporter I"/>
    <property type="match status" value="1"/>
</dbReference>
<evidence type="ECO:0000256" key="7">
    <source>
        <dbReference type="SAM" id="MobiDB-lite"/>
    </source>
</evidence>
<gene>
    <name evidence="10" type="ORF">CF651_25645</name>
</gene>
<dbReference type="PIRSF" id="PIRSF006060">
    <property type="entry name" value="AA_transporter"/>
    <property type="match status" value="1"/>
</dbReference>
<accession>A0A229UJ39</accession>
<dbReference type="OrthoDB" id="9780162at2"/>
<dbReference type="EMBL" id="NMQW01000047">
    <property type="protein sequence ID" value="OXM83400.1"/>
    <property type="molecule type" value="Genomic_DNA"/>
</dbReference>
<evidence type="ECO:0000256" key="2">
    <source>
        <dbReference type="ARBA" id="ARBA00022448"/>
    </source>
</evidence>
<dbReference type="Proteomes" id="UP000215509">
    <property type="component" value="Unassembled WGS sequence"/>
</dbReference>
<feature type="transmembrane region" description="Helical" evidence="8">
    <location>
        <begin position="383"/>
        <end position="404"/>
    </location>
</feature>
<dbReference type="GO" id="GO:0055085">
    <property type="term" value="P:transmembrane transport"/>
    <property type="evidence" value="ECO:0007669"/>
    <property type="project" value="InterPro"/>
</dbReference>
<feature type="transmembrane region" description="Helical" evidence="8">
    <location>
        <begin position="143"/>
        <end position="165"/>
    </location>
</feature>
<feature type="domain" description="Amino acid permease/ SLC12A" evidence="9">
    <location>
        <begin position="8"/>
        <end position="372"/>
    </location>
</feature>
<dbReference type="GO" id="GO:0016020">
    <property type="term" value="C:membrane"/>
    <property type="evidence" value="ECO:0007669"/>
    <property type="project" value="UniProtKB-SubCell"/>
</dbReference>
<evidence type="ECO:0000313" key="10">
    <source>
        <dbReference type="EMBL" id="OXM83400.1"/>
    </source>
</evidence>
<comment type="caution">
    <text evidence="10">The sequence shown here is derived from an EMBL/GenBank/DDBJ whole genome shotgun (WGS) entry which is preliminary data.</text>
</comment>
<evidence type="ECO:0000256" key="4">
    <source>
        <dbReference type="ARBA" id="ARBA00022970"/>
    </source>
</evidence>
<keyword evidence="2" id="KW-0813">Transport</keyword>
<evidence type="ECO:0000256" key="3">
    <source>
        <dbReference type="ARBA" id="ARBA00022692"/>
    </source>
</evidence>
<proteinExistence type="predicted"/>
<evidence type="ECO:0000259" key="9">
    <source>
        <dbReference type="Pfam" id="PF00324"/>
    </source>
</evidence>
<evidence type="ECO:0000256" key="1">
    <source>
        <dbReference type="ARBA" id="ARBA00004141"/>
    </source>
</evidence>
<feature type="transmembrane region" description="Helical" evidence="8">
    <location>
        <begin position="324"/>
        <end position="345"/>
    </location>
</feature>
<dbReference type="Pfam" id="PF00324">
    <property type="entry name" value="AA_permease"/>
    <property type="match status" value="1"/>
</dbReference>
<feature type="transmembrane region" description="Helical" evidence="8">
    <location>
        <begin position="76"/>
        <end position="99"/>
    </location>
</feature>
<feature type="transmembrane region" description="Helical" evidence="8">
    <location>
        <begin position="196"/>
        <end position="216"/>
    </location>
</feature>
<protein>
    <submittedName>
        <fullName evidence="10">Amino acid permease</fullName>
    </submittedName>
</protein>
<keyword evidence="3 8" id="KW-0812">Transmembrane</keyword>
<feature type="transmembrane region" description="Helical" evidence="8">
    <location>
        <begin position="351"/>
        <end position="371"/>
    </location>
</feature>
<feature type="transmembrane region" description="Helical" evidence="8">
    <location>
        <begin position="36"/>
        <end position="55"/>
    </location>
</feature>
<evidence type="ECO:0000256" key="8">
    <source>
        <dbReference type="SAM" id="Phobius"/>
    </source>
</evidence>
<feature type="compositionally biased region" description="Basic residues" evidence="7">
    <location>
        <begin position="446"/>
        <end position="464"/>
    </location>
</feature>
<reference evidence="10 11" key="1">
    <citation type="submission" date="2017-07" db="EMBL/GenBank/DDBJ databases">
        <title>Genome sequencing and assembly of Paenibacillus rigui.</title>
        <authorList>
            <person name="Mayilraj S."/>
        </authorList>
    </citation>
    <scope>NUCLEOTIDE SEQUENCE [LARGE SCALE GENOMIC DNA]</scope>
    <source>
        <strain evidence="10 11">JCM 16352</strain>
    </source>
</reference>
<dbReference type="InterPro" id="IPR004841">
    <property type="entry name" value="AA-permease/SLC12A_dom"/>
</dbReference>
<sequence>MKWWQLSLLGVACTIGTGYFLGSAIAIQIGGGSVVFLFIVAAIGTYVVFDALSAMTADDPQQGSFRAYAKKAFGRWAGFSSGWMYWSSEMMIMGSQLTALSLFTRQWFPAAPMWLLATGYAVLALAVMLAGTKGFERLEHLFAVMKVSAILMFVILAMAALFGWIPRAGGAYDQPHAPFTADILWPGGMMGSWSSLIYAFYAFGGIEIMGLLATRLKRPEEAPRAGKVMILSLTTIYIASLVLALTLVPLAALQVKESPFQVTLNQYQLPWVPHIFNAILIVAGFSTMIASLFAVTTILVTLAEDHDAPTFLAKKSKGKKRVPYAAIGLTTTGMAVSVLMALLLPEALYEYVTTAAGIMLLYNWLFILVTSRKLLQRSVWGSVSCYLGMGLIAAAVTGTCFHATSRPGFWISLLFMGGIGLVTLAMRPKWNQRSPKRPQEKMILFKPRHASSQLHKRKNKDPLR</sequence>
<keyword evidence="4" id="KW-0029">Amino-acid transport</keyword>
<organism evidence="10 11">
    <name type="scientific">Paenibacillus rigui</name>
    <dbReference type="NCBI Taxonomy" id="554312"/>
    <lineage>
        <taxon>Bacteria</taxon>
        <taxon>Bacillati</taxon>
        <taxon>Bacillota</taxon>
        <taxon>Bacilli</taxon>
        <taxon>Bacillales</taxon>
        <taxon>Paenibacillaceae</taxon>
        <taxon>Paenibacillus</taxon>
    </lineage>
</organism>